<keyword evidence="2" id="KW-1003">Cell membrane</keyword>
<name>A0A9D1PH24_9FIRM</name>
<dbReference type="InterPro" id="IPR003838">
    <property type="entry name" value="ABC3_permease_C"/>
</dbReference>
<feature type="transmembrane region" description="Helical" evidence="7">
    <location>
        <begin position="751"/>
        <end position="781"/>
    </location>
</feature>
<comment type="caution">
    <text evidence="9">The sequence shown here is derived from an EMBL/GenBank/DDBJ whole genome shotgun (WGS) entry which is preliminary data.</text>
</comment>
<feature type="transmembrane region" description="Helical" evidence="7">
    <location>
        <begin position="26"/>
        <end position="50"/>
    </location>
</feature>
<feature type="transmembrane region" description="Helical" evidence="7">
    <location>
        <begin position="311"/>
        <end position="334"/>
    </location>
</feature>
<evidence type="ECO:0000256" key="1">
    <source>
        <dbReference type="ARBA" id="ARBA00004651"/>
    </source>
</evidence>
<feature type="transmembrane region" description="Helical" evidence="7">
    <location>
        <begin position="256"/>
        <end position="279"/>
    </location>
</feature>
<evidence type="ECO:0000313" key="10">
    <source>
        <dbReference type="Proteomes" id="UP000886808"/>
    </source>
</evidence>
<protein>
    <submittedName>
        <fullName evidence="9">ABC transporter permease</fullName>
    </submittedName>
</protein>
<evidence type="ECO:0000256" key="4">
    <source>
        <dbReference type="ARBA" id="ARBA00022989"/>
    </source>
</evidence>
<evidence type="ECO:0000256" key="6">
    <source>
        <dbReference type="ARBA" id="ARBA00038076"/>
    </source>
</evidence>
<comment type="subcellular location">
    <subcellularLocation>
        <location evidence="1">Cell membrane</location>
        <topology evidence="1">Multi-pass membrane protein</topology>
    </subcellularLocation>
</comment>
<feature type="domain" description="ABC3 transporter permease C-terminal" evidence="8">
    <location>
        <begin position="710"/>
        <end position="823"/>
    </location>
</feature>
<feature type="transmembrane region" description="Helical" evidence="7">
    <location>
        <begin position="793"/>
        <end position="815"/>
    </location>
</feature>
<dbReference type="Pfam" id="PF02687">
    <property type="entry name" value="FtsX"/>
    <property type="match status" value="2"/>
</dbReference>
<evidence type="ECO:0000256" key="2">
    <source>
        <dbReference type="ARBA" id="ARBA00022475"/>
    </source>
</evidence>
<keyword evidence="4 7" id="KW-1133">Transmembrane helix</keyword>
<reference evidence="9" key="1">
    <citation type="journal article" date="2021" name="PeerJ">
        <title>Extensive microbial diversity within the chicken gut microbiome revealed by metagenomics and culture.</title>
        <authorList>
            <person name="Gilroy R."/>
            <person name="Ravi A."/>
            <person name="Getino M."/>
            <person name="Pursley I."/>
            <person name="Horton D.L."/>
            <person name="Alikhan N.F."/>
            <person name="Baker D."/>
            <person name="Gharbi K."/>
            <person name="Hall N."/>
            <person name="Watson M."/>
            <person name="Adriaenssens E.M."/>
            <person name="Foster-Nyarko E."/>
            <person name="Jarju S."/>
            <person name="Secka A."/>
            <person name="Antonio M."/>
            <person name="Oren A."/>
            <person name="Chaudhuri R.R."/>
            <person name="La Ragione R."/>
            <person name="Hildebrand F."/>
            <person name="Pallen M.J."/>
        </authorList>
    </citation>
    <scope>NUCLEOTIDE SEQUENCE</scope>
    <source>
        <strain evidence="9">CHK193-4272</strain>
    </source>
</reference>
<organism evidence="9 10">
    <name type="scientific">Candidatus Butyricicoccus avistercoris</name>
    <dbReference type="NCBI Taxonomy" id="2838518"/>
    <lineage>
        <taxon>Bacteria</taxon>
        <taxon>Bacillati</taxon>
        <taxon>Bacillota</taxon>
        <taxon>Clostridia</taxon>
        <taxon>Eubacteriales</taxon>
        <taxon>Butyricicoccaceae</taxon>
        <taxon>Butyricicoccus</taxon>
    </lineage>
</organism>
<proteinExistence type="inferred from homology"/>
<evidence type="ECO:0000256" key="3">
    <source>
        <dbReference type="ARBA" id="ARBA00022692"/>
    </source>
</evidence>
<dbReference type="GO" id="GO:0022857">
    <property type="term" value="F:transmembrane transporter activity"/>
    <property type="evidence" value="ECO:0007669"/>
    <property type="project" value="TreeGrafter"/>
</dbReference>
<dbReference type="PANTHER" id="PTHR30572">
    <property type="entry name" value="MEMBRANE COMPONENT OF TRANSPORTER-RELATED"/>
    <property type="match status" value="1"/>
</dbReference>
<evidence type="ECO:0000259" key="8">
    <source>
        <dbReference type="Pfam" id="PF02687"/>
    </source>
</evidence>
<keyword evidence="5 7" id="KW-0472">Membrane</keyword>
<keyword evidence="3 7" id="KW-0812">Transmembrane</keyword>
<dbReference type="Proteomes" id="UP000886808">
    <property type="component" value="Unassembled WGS sequence"/>
</dbReference>
<dbReference type="InterPro" id="IPR050250">
    <property type="entry name" value="Macrolide_Exporter_MacB"/>
</dbReference>
<feature type="transmembrane region" description="Helical" evidence="7">
    <location>
        <begin position="706"/>
        <end position="730"/>
    </location>
</feature>
<comment type="similarity">
    <text evidence="6">Belongs to the ABC-4 integral membrane protein family.</text>
</comment>
<accession>A0A9D1PH24</accession>
<feature type="transmembrane region" description="Helical" evidence="7">
    <location>
        <begin position="354"/>
        <end position="374"/>
    </location>
</feature>
<dbReference type="AlphaFoldDB" id="A0A9D1PH24"/>
<feature type="transmembrane region" description="Helical" evidence="7">
    <location>
        <begin position="428"/>
        <end position="447"/>
    </location>
</feature>
<evidence type="ECO:0000256" key="5">
    <source>
        <dbReference type="ARBA" id="ARBA00023136"/>
    </source>
</evidence>
<sequence>MLANNNKHIINKMAVRSLKSNKRKNFIILLAIALSAFMLFSVFTVGITYFKMQWLQNVRLNGADFDAIMYGLTKEQQEVCDNNLDILKTGLIAICGSIVETDADDTVNSGFIYADDIYWNEMMKPAREWVKGNYPKKSNELMATKAALKQCGFENLNIGDSFSATYTDGTGQKHTKEFVISGMWDGYGVKSAFYVSKEFFEQSGYELSDVGCARYFIDFKQKIITEQEQTDFIDSMNLSKQQRLFFTGEFGHSLPLLFGMLALVFITCLCAYLLIYNILYLSVSGNVRYYGLLQTVGMTSKQIYLLINRQMIILGGLGILFGILFASGISFIIIPSIVQTMGIHLNKVENIEISFSPVVFIVTILLIGFTIYIGSRKPVKMAINITPIEAIGYRPLSGIKKLKKTRSGNLTWRIVKEQVLKDKKKSSIIVLSLAVGLSVFLCLTTMIESQGARTMMSNFMEMDLIIENDTLKKENQQSWKQIITNDFISQIKNNKNIKEYHLLYEAQITVPWEREFSDIWMKEFYDMWMSIPYSDDIEEYKAYPENFGSFLIGIDDKDFDYLNETFENSIDKNDFIRGKTCVLYRNGLEFKDDDLRGKSVTCADYDNSENTRTFEIAGLTDESHYIGALLGTPPTIIVSDRVVKDFVKEPLIQKVSIRYNTEYDEYTENQMLDLMQSSPDKDDFSYESKIEELEYIEKAQGNMMEIGIGIALILALIGIMNYINTVIGNIQNRQVELSILESVGMTDKQINLMLIIEGLVFATSSLFLTATIGLGITYIIYQSMNYRGIDFAVPLIPVLVMVVFIVFICISVPLLTRNILIKHESIVERIRKFER</sequence>
<evidence type="ECO:0000313" key="9">
    <source>
        <dbReference type="EMBL" id="HIV62001.1"/>
    </source>
</evidence>
<gene>
    <name evidence="9" type="ORF">H9746_04015</name>
</gene>
<dbReference type="GO" id="GO:0005886">
    <property type="term" value="C:plasma membrane"/>
    <property type="evidence" value="ECO:0007669"/>
    <property type="project" value="UniProtKB-SubCell"/>
</dbReference>
<dbReference type="EMBL" id="DXIE01000027">
    <property type="protein sequence ID" value="HIV62001.1"/>
    <property type="molecule type" value="Genomic_DNA"/>
</dbReference>
<evidence type="ECO:0000256" key="7">
    <source>
        <dbReference type="SAM" id="Phobius"/>
    </source>
</evidence>
<dbReference type="PANTHER" id="PTHR30572:SF4">
    <property type="entry name" value="ABC TRANSPORTER PERMEASE YTRF"/>
    <property type="match status" value="1"/>
</dbReference>
<reference evidence="9" key="2">
    <citation type="submission" date="2021-04" db="EMBL/GenBank/DDBJ databases">
        <authorList>
            <person name="Gilroy R."/>
        </authorList>
    </citation>
    <scope>NUCLEOTIDE SEQUENCE</scope>
    <source>
        <strain evidence="9">CHK193-4272</strain>
    </source>
</reference>
<feature type="domain" description="ABC3 transporter permease C-terminal" evidence="8">
    <location>
        <begin position="263"/>
        <end position="387"/>
    </location>
</feature>